<comment type="caution">
    <text evidence="1">The sequence shown here is derived from an EMBL/GenBank/DDBJ whole genome shotgun (WGS) entry which is preliminary data.</text>
</comment>
<proteinExistence type="predicted"/>
<name>A0ABX9IIY5_9FLAO</name>
<evidence type="ECO:0000313" key="1">
    <source>
        <dbReference type="EMBL" id="REC74587.1"/>
    </source>
</evidence>
<reference evidence="1 2" key="1">
    <citation type="journal article" date="2010" name="Syst. Appl. Microbiol.">
        <title>Four new species of Chryseobacterium from the rhizosphere of coastal sand dune plants, Chryseobacterium elymi sp. nov., Chryseobacterium hagamense sp. nov., Chryseobacterium lathyri sp. nov. and Chryseobacterium rhizosphaerae sp. nov.</title>
        <authorList>
            <person name="Cho S.H."/>
            <person name="Lee K.S."/>
            <person name="Shin D.S."/>
            <person name="Han J.H."/>
            <person name="Park K.S."/>
            <person name="Lee C.H."/>
            <person name="Park K.H."/>
            <person name="Kim S.B."/>
        </authorList>
    </citation>
    <scope>NUCLEOTIDE SEQUENCE [LARGE SCALE GENOMIC DNA]</scope>
    <source>
        <strain evidence="1 2">KCTC 22548</strain>
    </source>
</reference>
<dbReference type="EMBL" id="QNUF01000015">
    <property type="protein sequence ID" value="REC74587.1"/>
    <property type="molecule type" value="Genomic_DNA"/>
</dbReference>
<keyword evidence="2" id="KW-1185">Reference proteome</keyword>
<organism evidence="1 2">
    <name type="scientific">Chryseobacterium rhizosphaerae</name>
    <dbReference type="NCBI Taxonomy" id="395937"/>
    <lineage>
        <taxon>Bacteria</taxon>
        <taxon>Pseudomonadati</taxon>
        <taxon>Bacteroidota</taxon>
        <taxon>Flavobacteriia</taxon>
        <taxon>Flavobacteriales</taxon>
        <taxon>Weeksellaceae</taxon>
        <taxon>Chryseobacterium group</taxon>
        <taxon>Chryseobacterium</taxon>
    </lineage>
</organism>
<gene>
    <name evidence="1" type="ORF">DRF57_13960</name>
</gene>
<accession>A0ABX9IIY5</accession>
<evidence type="ECO:0000313" key="2">
    <source>
        <dbReference type="Proteomes" id="UP000256491"/>
    </source>
</evidence>
<sequence length="113" mass="13475">MKTIEDIFNIIKKTINLKDDFIEYEIRLSNGTFERDHLINIYNIRKGIAIRQENHKRTEQIQHLLNGLENYSEKFLKVADISNNNYFTMFYLSQDWNRVIGYLENDINDGTGI</sequence>
<dbReference type="Proteomes" id="UP000256491">
    <property type="component" value="Unassembled WGS sequence"/>
</dbReference>
<protein>
    <submittedName>
        <fullName evidence="1">Enoyl-CoA hydratase</fullName>
    </submittedName>
</protein>
<dbReference type="RefSeq" id="WP_084084467.1">
    <property type="nucleotide sequence ID" value="NZ_BJYH01000061.1"/>
</dbReference>